<proteinExistence type="predicted"/>
<keyword evidence="3" id="KW-1185">Reference proteome</keyword>
<evidence type="ECO:0000313" key="3">
    <source>
        <dbReference type="Proteomes" id="UP000507245"/>
    </source>
</evidence>
<dbReference type="OrthoDB" id="6270329at2759"/>
<dbReference type="EMBL" id="CAEKKB010000008">
    <property type="protein sequence ID" value="CAB4321983.1"/>
    <property type="molecule type" value="Genomic_DNA"/>
</dbReference>
<gene>
    <name evidence="2" type="ORF">ORAREDHAP_LOCUS51277</name>
</gene>
<accession>A0A6J5YCB2</accession>
<evidence type="ECO:0000313" key="2">
    <source>
        <dbReference type="EMBL" id="CAB4321983.1"/>
    </source>
</evidence>
<name>A0A6J5YCB2_PRUAR</name>
<sequence length="153" mass="16321">MSILAAMGYRILVSDRLVPCAVTICVVIVGLVPCAAQEIERFSEDTRNKGSNSPDGYESIHGEGAETDEDKKHQSEKLAGDGASSIVVDKEKCESGKEENISSQGTDLLMAVRKRSLEEGQKALKLGVLRGYGEARQKGEGIASPNILSSIVV</sequence>
<reference evidence="3" key="1">
    <citation type="journal article" date="2020" name="Genome Biol.">
        <title>Gamete binning: chromosome-level and haplotype-resolved genome assembly enabled by high-throughput single-cell sequencing of gamete genomes.</title>
        <authorList>
            <person name="Campoy J.A."/>
            <person name="Sun H."/>
            <person name="Goel M."/>
            <person name="Jiao W.-B."/>
            <person name="Folz-Donahue K."/>
            <person name="Wang N."/>
            <person name="Rubio M."/>
            <person name="Liu C."/>
            <person name="Kukat C."/>
            <person name="Ruiz D."/>
            <person name="Huettel B."/>
            <person name="Schneeberger K."/>
        </authorList>
    </citation>
    <scope>NUCLEOTIDE SEQUENCE [LARGE SCALE GENOMIC DNA]</scope>
    <source>
        <strain evidence="3">cv. Rojo Pasion</strain>
    </source>
</reference>
<feature type="compositionally biased region" description="Basic and acidic residues" evidence="1">
    <location>
        <begin position="88"/>
        <end position="100"/>
    </location>
</feature>
<organism evidence="2 3">
    <name type="scientific">Prunus armeniaca</name>
    <name type="common">Apricot</name>
    <name type="synonym">Armeniaca vulgaris</name>
    <dbReference type="NCBI Taxonomy" id="36596"/>
    <lineage>
        <taxon>Eukaryota</taxon>
        <taxon>Viridiplantae</taxon>
        <taxon>Streptophyta</taxon>
        <taxon>Embryophyta</taxon>
        <taxon>Tracheophyta</taxon>
        <taxon>Spermatophyta</taxon>
        <taxon>Magnoliopsida</taxon>
        <taxon>eudicotyledons</taxon>
        <taxon>Gunneridae</taxon>
        <taxon>Pentapetalae</taxon>
        <taxon>rosids</taxon>
        <taxon>fabids</taxon>
        <taxon>Rosales</taxon>
        <taxon>Rosaceae</taxon>
        <taxon>Amygdaloideae</taxon>
        <taxon>Amygdaleae</taxon>
        <taxon>Prunus</taxon>
    </lineage>
</organism>
<protein>
    <submittedName>
        <fullName evidence="2">Uncharacterized protein</fullName>
    </submittedName>
</protein>
<feature type="region of interest" description="Disordered" evidence="1">
    <location>
        <begin position="44"/>
        <end position="105"/>
    </location>
</feature>
<evidence type="ECO:0000256" key="1">
    <source>
        <dbReference type="SAM" id="MobiDB-lite"/>
    </source>
</evidence>
<dbReference type="AlphaFoldDB" id="A0A6J5YCB2"/>
<dbReference type="Proteomes" id="UP000507245">
    <property type="component" value="Unassembled WGS sequence"/>
</dbReference>
<feature type="compositionally biased region" description="Basic and acidic residues" evidence="1">
    <location>
        <begin position="58"/>
        <end position="79"/>
    </location>
</feature>